<dbReference type="PANTHER" id="PTHR42924:SF3">
    <property type="entry name" value="POLYMERASE_HISTIDINOL PHOSPHATASE N-TERMINAL DOMAIN-CONTAINING PROTEIN"/>
    <property type="match status" value="1"/>
</dbReference>
<protein>
    <recommendedName>
        <fullName evidence="1">Polymerase/histidinol phosphatase N-terminal domain-containing protein</fullName>
    </recommendedName>
</protein>
<evidence type="ECO:0000313" key="3">
    <source>
        <dbReference type="Proteomes" id="UP000191448"/>
    </source>
</evidence>
<dbReference type="GO" id="GO:0004534">
    <property type="term" value="F:5'-3' RNA exonuclease activity"/>
    <property type="evidence" value="ECO:0007669"/>
    <property type="project" value="TreeGrafter"/>
</dbReference>
<dbReference type="InterPro" id="IPR004013">
    <property type="entry name" value="PHP_dom"/>
</dbReference>
<dbReference type="SUPFAM" id="SSF89550">
    <property type="entry name" value="PHP domain-like"/>
    <property type="match status" value="1"/>
</dbReference>
<feature type="domain" description="Polymerase/histidinol phosphatase N-terminal" evidence="1">
    <location>
        <begin position="4"/>
        <end position="67"/>
    </location>
</feature>
<dbReference type="GO" id="GO:0035312">
    <property type="term" value="F:5'-3' DNA exonuclease activity"/>
    <property type="evidence" value="ECO:0007669"/>
    <property type="project" value="TreeGrafter"/>
</dbReference>
<dbReference type="InterPro" id="IPR003141">
    <property type="entry name" value="Pol/His_phosphatase_N"/>
</dbReference>
<accession>A0A1V4SQ32</accession>
<dbReference type="Gene3D" id="1.10.150.650">
    <property type="match status" value="1"/>
</dbReference>
<dbReference type="CDD" id="cd07438">
    <property type="entry name" value="PHP_HisPPase_AMP"/>
    <property type="match status" value="1"/>
</dbReference>
<dbReference type="InterPro" id="IPR016195">
    <property type="entry name" value="Pol/histidinol_Pase-like"/>
</dbReference>
<sequence length="270" mass="30874">MKYADLHIHSSYSDGKLTPEEIIKLSIDKGVKYISITDHDSIGSQYILEKDFKDIEIISGIELSTEIDELEIHLLGYFINHKDELLIERVNKLKEERANRARKICYKLQKFDIYIDVEKLISENSSVGRAHIANEIVKCGYEDNFKVAFNKYLVKGKEAYEKGRKLTYKEAIQLIKESGGVPVIAHPGKIYRAMDIEKIIRELKCYGLMGVEVYHPSHSKEQTNFLYNISKKYKLIITGGSDFHDLNSDGVIIGSQGVNEILLNKLLNSN</sequence>
<dbReference type="AlphaFoldDB" id="A0A1V4SQ32"/>
<dbReference type="SMART" id="SM00481">
    <property type="entry name" value="POLIIIAc"/>
    <property type="match status" value="1"/>
</dbReference>
<dbReference type="PANTHER" id="PTHR42924">
    <property type="entry name" value="EXONUCLEASE"/>
    <property type="match status" value="1"/>
</dbReference>
<dbReference type="OrthoDB" id="9804333at2"/>
<reference evidence="2 3" key="1">
    <citation type="submission" date="2016-02" db="EMBL/GenBank/DDBJ databases">
        <title>Genome sequence of Clostridium thermobutyricum DSM 4928.</title>
        <authorList>
            <person name="Poehlein A."/>
            <person name="Daniel R."/>
        </authorList>
    </citation>
    <scope>NUCLEOTIDE SEQUENCE [LARGE SCALE GENOMIC DNA]</scope>
    <source>
        <strain evidence="2 3">DSM 4928</strain>
    </source>
</reference>
<organism evidence="2 3">
    <name type="scientific">Clostridium thermobutyricum DSM 4928</name>
    <dbReference type="NCBI Taxonomy" id="1121339"/>
    <lineage>
        <taxon>Bacteria</taxon>
        <taxon>Bacillati</taxon>
        <taxon>Bacillota</taxon>
        <taxon>Clostridia</taxon>
        <taxon>Eubacteriales</taxon>
        <taxon>Clostridiaceae</taxon>
        <taxon>Clostridium</taxon>
    </lineage>
</organism>
<dbReference type="InterPro" id="IPR052018">
    <property type="entry name" value="PHP_domain"/>
</dbReference>
<evidence type="ECO:0000313" key="2">
    <source>
        <dbReference type="EMBL" id="OPX45357.1"/>
    </source>
</evidence>
<name>A0A1V4SQ32_9CLOT</name>
<gene>
    <name evidence="2" type="ORF">CLTHE_31210</name>
</gene>
<evidence type="ECO:0000259" key="1">
    <source>
        <dbReference type="SMART" id="SM00481"/>
    </source>
</evidence>
<dbReference type="Gene3D" id="3.20.20.140">
    <property type="entry name" value="Metal-dependent hydrolases"/>
    <property type="match status" value="1"/>
</dbReference>
<proteinExistence type="predicted"/>
<dbReference type="EMBL" id="LTAY01000103">
    <property type="protein sequence ID" value="OPX45357.1"/>
    <property type="molecule type" value="Genomic_DNA"/>
</dbReference>
<dbReference type="RefSeq" id="WP_080024205.1">
    <property type="nucleotide sequence ID" value="NZ_LTAY01000103.1"/>
</dbReference>
<comment type="caution">
    <text evidence="2">The sequence shown here is derived from an EMBL/GenBank/DDBJ whole genome shotgun (WGS) entry which is preliminary data.</text>
</comment>
<dbReference type="Proteomes" id="UP000191448">
    <property type="component" value="Unassembled WGS sequence"/>
</dbReference>
<dbReference type="Pfam" id="PF02811">
    <property type="entry name" value="PHP"/>
    <property type="match status" value="1"/>
</dbReference>